<evidence type="ECO:0000256" key="7">
    <source>
        <dbReference type="ARBA" id="ARBA00023002"/>
    </source>
</evidence>
<evidence type="ECO:0000256" key="5">
    <source>
        <dbReference type="ARBA" id="ARBA00022827"/>
    </source>
</evidence>
<keyword evidence="5" id="KW-0274">FAD</keyword>
<comment type="similarity">
    <text evidence="3">Belongs to the FAD-binding monooxygenase family.</text>
</comment>
<keyword evidence="7" id="KW-0560">Oxidoreductase</keyword>
<sequence length="607" mass="67396">MPAIDNTVKLTHLTTKSEIDAPVNEATMQSIKERKSAQFEQFGADPWIAPVSIEPISTKFPDNQIEMLIVGAGSGGIRYAVQMIKSGIPAQNIRIIDPAGGFGGTWYWNRYPGVMCDVESYIYLPFLEETGYVPRQRYSCGEEILEYANLVTRHFGLVECGVFQTQAEKLVWDDDAKIWHVGLVQSRKGEDPQRLGVRSNFVSIAVGVLNWLKFPGIPGILDYRGEMFHTSRWAYDITGGSPKDLCLDKLKNKTVAIIGTEACSIQAVPQLARWCKHLYVIQRTPASVDIRDQRETDVHRFNAEVCTDKGWQGERMKNFNAHFTLGEPPAVNLVDDEWTRVPALVGITGNPNGPIPPSEIAAYTSKLIEIDIPRQNRIRARVDEQVNDPVTAVKLKPWYPSFCKRPLLHDDYLASFNKSNVSLIDTDGKGVGRITADSLIEQPPTRLTLTIIGKNGVSMSTEWPRFGPTTLRGILDVKFPNLFLSGPQQAGLSGNYAFTLGEYAKHAAYILSESKHRANGKPFAVAPTAEAAEDWAKLVTMNSPAMAVMAGCMPGYYNLEGELVRLPVEYQAIAARSGVWGSGIEDWLDVIEKWRAAGSMEGIELRF</sequence>
<dbReference type="PANTHER" id="PTHR43098:SF2">
    <property type="entry name" value="FAD-BINDING MONOOXYGENASE AUSB-RELATED"/>
    <property type="match status" value="1"/>
</dbReference>
<evidence type="ECO:0008006" key="10">
    <source>
        <dbReference type="Google" id="ProtNLM"/>
    </source>
</evidence>
<dbReference type="InterPro" id="IPR036188">
    <property type="entry name" value="FAD/NAD-bd_sf"/>
</dbReference>
<comment type="caution">
    <text evidence="8">The sequence shown here is derived from an EMBL/GenBank/DDBJ whole genome shotgun (WGS) entry which is preliminary data.</text>
</comment>
<evidence type="ECO:0000256" key="1">
    <source>
        <dbReference type="ARBA" id="ARBA00001974"/>
    </source>
</evidence>
<dbReference type="PANTHER" id="PTHR43098">
    <property type="entry name" value="L-ORNITHINE N(5)-MONOOXYGENASE-RELATED"/>
    <property type="match status" value="1"/>
</dbReference>
<organism evidence="8 9">
    <name type="scientific">Penicillium cosmopolitanum</name>
    <dbReference type="NCBI Taxonomy" id="1131564"/>
    <lineage>
        <taxon>Eukaryota</taxon>
        <taxon>Fungi</taxon>
        <taxon>Dikarya</taxon>
        <taxon>Ascomycota</taxon>
        <taxon>Pezizomycotina</taxon>
        <taxon>Eurotiomycetes</taxon>
        <taxon>Eurotiomycetidae</taxon>
        <taxon>Eurotiales</taxon>
        <taxon>Aspergillaceae</taxon>
        <taxon>Penicillium</taxon>
    </lineage>
</organism>
<dbReference type="EMBL" id="JAPZBU010000008">
    <property type="protein sequence ID" value="KAJ5392609.1"/>
    <property type="molecule type" value="Genomic_DNA"/>
</dbReference>
<comment type="cofactor">
    <cofactor evidence="1">
        <name>FAD</name>
        <dbReference type="ChEBI" id="CHEBI:57692"/>
    </cofactor>
</comment>
<reference evidence="8" key="2">
    <citation type="journal article" date="2023" name="IMA Fungus">
        <title>Comparative genomic study of the Penicillium genus elucidates a diverse pangenome and 15 lateral gene transfer events.</title>
        <authorList>
            <person name="Petersen C."/>
            <person name="Sorensen T."/>
            <person name="Nielsen M.R."/>
            <person name="Sondergaard T.E."/>
            <person name="Sorensen J.L."/>
            <person name="Fitzpatrick D.A."/>
            <person name="Frisvad J.C."/>
            <person name="Nielsen K.L."/>
        </authorList>
    </citation>
    <scope>NUCLEOTIDE SEQUENCE</scope>
    <source>
        <strain evidence="8">IBT 29677</strain>
    </source>
</reference>
<keyword evidence="9" id="KW-1185">Reference proteome</keyword>
<dbReference type="Proteomes" id="UP001147747">
    <property type="component" value="Unassembled WGS sequence"/>
</dbReference>
<evidence type="ECO:0000256" key="2">
    <source>
        <dbReference type="ARBA" id="ARBA00004721"/>
    </source>
</evidence>
<proteinExistence type="inferred from homology"/>
<dbReference type="SUPFAM" id="SSF51905">
    <property type="entry name" value="FAD/NAD(P)-binding domain"/>
    <property type="match status" value="1"/>
</dbReference>
<dbReference type="GO" id="GO:0016491">
    <property type="term" value="F:oxidoreductase activity"/>
    <property type="evidence" value="ECO:0007669"/>
    <property type="project" value="UniProtKB-KW"/>
</dbReference>
<evidence type="ECO:0000256" key="4">
    <source>
        <dbReference type="ARBA" id="ARBA00022630"/>
    </source>
</evidence>
<evidence type="ECO:0000256" key="6">
    <source>
        <dbReference type="ARBA" id="ARBA00022857"/>
    </source>
</evidence>
<keyword evidence="4" id="KW-0285">Flavoprotein</keyword>
<dbReference type="RefSeq" id="XP_056488287.1">
    <property type="nucleotide sequence ID" value="XM_056632736.1"/>
</dbReference>
<name>A0A9W9W091_9EURO</name>
<dbReference type="OrthoDB" id="66881at2759"/>
<dbReference type="AlphaFoldDB" id="A0A9W9W091"/>
<dbReference type="GeneID" id="81371716"/>
<comment type="pathway">
    <text evidence="2">Secondary metabolite biosynthesis; terpenoid biosynthesis.</text>
</comment>
<evidence type="ECO:0000256" key="3">
    <source>
        <dbReference type="ARBA" id="ARBA00010139"/>
    </source>
</evidence>
<evidence type="ECO:0000313" key="9">
    <source>
        <dbReference type="Proteomes" id="UP001147747"/>
    </source>
</evidence>
<keyword evidence="6" id="KW-0521">NADP</keyword>
<gene>
    <name evidence="8" type="ORF">N7509_008099</name>
</gene>
<evidence type="ECO:0000313" key="8">
    <source>
        <dbReference type="EMBL" id="KAJ5392609.1"/>
    </source>
</evidence>
<dbReference type="Gene3D" id="3.50.50.60">
    <property type="entry name" value="FAD/NAD(P)-binding domain"/>
    <property type="match status" value="3"/>
</dbReference>
<dbReference type="InterPro" id="IPR050775">
    <property type="entry name" value="FAD-binding_Monooxygenases"/>
</dbReference>
<accession>A0A9W9W091</accession>
<protein>
    <recommendedName>
        <fullName evidence="10">FAD/NAD(P)-binding domain-containing protein</fullName>
    </recommendedName>
</protein>
<reference evidence="8" key="1">
    <citation type="submission" date="2022-12" db="EMBL/GenBank/DDBJ databases">
        <authorList>
            <person name="Petersen C."/>
        </authorList>
    </citation>
    <scope>NUCLEOTIDE SEQUENCE</scope>
    <source>
        <strain evidence="8">IBT 29677</strain>
    </source>
</reference>